<dbReference type="Proteomes" id="UP000188603">
    <property type="component" value="Chromosome"/>
</dbReference>
<dbReference type="InterPro" id="IPR050625">
    <property type="entry name" value="ParA/MinD_ATPase"/>
</dbReference>
<dbReference type="PANTHER" id="PTHR43384">
    <property type="entry name" value="SEPTUM SITE-DETERMINING PROTEIN MIND HOMOLOG, CHLOROPLASTIC-RELATED"/>
    <property type="match status" value="1"/>
</dbReference>
<reference evidence="5 6" key="1">
    <citation type="journal article" date="2015" name="Int. J. Syst. Evol. Microbiol.">
        <title>Novibacillus thermophilus gen. nov., sp. nov., a Gram-staining-negative and moderately thermophilic member of the family Thermoactinomycetaceae.</title>
        <authorList>
            <person name="Yang G."/>
            <person name="Chen J."/>
            <person name="Zhou S."/>
        </authorList>
    </citation>
    <scope>NUCLEOTIDE SEQUENCE [LARGE SCALE GENOMIC DNA]</scope>
    <source>
        <strain evidence="5 6">SG-1</strain>
    </source>
</reference>
<keyword evidence="6" id="KW-1185">Reference proteome</keyword>
<dbReference type="InterPro" id="IPR027417">
    <property type="entry name" value="P-loop_NTPase"/>
</dbReference>
<dbReference type="GO" id="GO:0005829">
    <property type="term" value="C:cytosol"/>
    <property type="evidence" value="ECO:0007669"/>
    <property type="project" value="TreeGrafter"/>
</dbReference>
<sequence length="244" mass="27642">MAGGEVWAVVGPKGGVGKTTIAANLAVALNRPVGLVDLDVPFANMASLFRYKPTFTWEDWDPEDSIVRRSNRIRENVYLMSAQNEPNMKPKSPLVEKAIDGIEAMRRECGFVIVDNGSWLSDYLEEVCRLANRILLVTTPDQMSIINSLNFLKWIDNQEAQVDIVLNRSSRKLPYKVSELEEVTGCPVSMVLPETPKVTRLSWQGKLMVEVKKRHAWSKEIYQFVRDQVPNKKHVREMSPVATV</sequence>
<dbReference type="GO" id="GO:0051782">
    <property type="term" value="P:negative regulation of cell division"/>
    <property type="evidence" value="ECO:0007669"/>
    <property type="project" value="TreeGrafter"/>
</dbReference>
<dbReference type="InterPro" id="IPR003593">
    <property type="entry name" value="AAA+_ATPase"/>
</dbReference>
<dbReference type="AlphaFoldDB" id="A0A1U9KA93"/>
<dbReference type="SUPFAM" id="SSF52540">
    <property type="entry name" value="P-loop containing nucleoside triphosphate hydrolases"/>
    <property type="match status" value="1"/>
</dbReference>
<evidence type="ECO:0000313" key="5">
    <source>
        <dbReference type="EMBL" id="AQS56989.1"/>
    </source>
</evidence>
<name>A0A1U9KA93_9BACL</name>
<keyword evidence="2" id="KW-0067">ATP-binding</keyword>
<dbReference type="GO" id="GO:0005524">
    <property type="term" value="F:ATP binding"/>
    <property type="evidence" value="ECO:0007669"/>
    <property type="project" value="UniProtKB-KW"/>
</dbReference>
<feature type="domain" description="AAA+ ATPase" evidence="3">
    <location>
        <begin position="3"/>
        <end position="159"/>
    </location>
</feature>
<dbReference type="GO" id="GO:0016887">
    <property type="term" value="F:ATP hydrolysis activity"/>
    <property type="evidence" value="ECO:0007669"/>
    <property type="project" value="TreeGrafter"/>
</dbReference>
<dbReference type="Pfam" id="PF01656">
    <property type="entry name" value="CbiA"/>
    <property type="match status" value="1"/>
</dbReference>
<protein>
    <recommendedName>
        <fullName evidence="3">AAA+ ATPase domain-containing protein</fullName>
    </recommendedName>
</protein>
<evidence type="ECO:0000313" key="6">
    <source>
        <dbReference type="Proteomes" id="UP000188603"/>
    </source>
</evidence>
<dbReference type="EMBL" id="CP019699">
    <property type="protein sequence ID" value="AQS56989.1"/>
    <property type="molecule type" value="Genomic_DNA"/>
</dbReference>
<evidence type="ECO:0000259" key="3">
    <source>
        <dbReference type="SMART" id="SM00382"/>
    </source>
</evidence>
<dbReference type="SMART" id="SM00382">
    <property type="entry name" value="AAA"/>
    <property type="match status" value="1"/>
</dbReference>
<dbReference type="RefSeq" id="WP_169835472.1">
    <property type="nucleotide sequence ID" value="NZ_CP019699.1"/>
</dbReference>
<evidence type="ECO:0000256" key="2">
    <source>
        <dbReference type="ARBA" id="ARBA00022840"/>
    </source>
</evidence>
<gene>
    <name evidence="4" type="ORF">B0W44_07525</name>
    <name evidence="5" type="ORF">B0W44_15785</name>
</gene>
<evidence type="ECO:0000313" key="4">
    <source>
        <dbReference type="EMBL" id="AQS55657.1"/>
    </source>
</evidence>
<dbReference type="Gene3D" id="3.40.50.300">
    <property type="entry name" value="P-loop containing nucleotide triphosphate hydrolases"/>
    <property type="match status" value="1"/>
</dbReference>
<dbReference type="KEGG" id="ntr:B0W44_07525"/>
<dbReference type="GO" id="GO:0009898">
    <property type="term" value="C:cytoplasmic side of plasma membrane"/>
    <property type="evidence" value="ECO:0007669"/>
    <property type="project" value="TreeGrafter"/>
</dbReference>
<accession>A0A1U9KA93</accession>
<organism evidence="5 6">
    <name type="scientific">Novibacillus thermophilus</name>
    <dbReference type="NCBI Taxonomy" id="1471761"/>
    <lineage>
        <taxon>Bacteria</taxon>
        <taxon>Bacillati</taxon>
        <taxon>Bacillota</taxon>
        <taxon>Bacilli</taxon>
        <taxon>Bacillales</taxon>
        <taxon>Thermoactinomycetaceae</taxon>
        <taxon>Novibacillus</taxon>
    </lineage>
</organism>
<proteinExistence type="predicted"/>
<dbReference type="EMBL" id="CP019699">
    <property type="protein sequence ID" value="AQS55657.1"/>
    <property type="molecule type" value="Genomic_DNA"/>
</dbReference>
<keyword evidence="1" id="KW-0547">Nucleotide-binding</keyword>
<reference evidence="5" key="2">
    <citation type="submission" date="2017-02" db="EMBL/GenBank/DDBJ databases">
        <authorList>
            <person name="Peterson S.W."/>
        </authorList>
    </citation>
    <scope>NUCLEOTIDE SEQUENCE</scope>
    <source>
        <strain evidence="5">SG-1</strain>
    </source>
</reference>
<dbReference type="InterPro" id="IPR002586">
    <property type="entry name" value="CobQ/CobB/MinD/ParA_Nub-bd_dom"/>
</dbReference>
<dbReference type="PANTHER" id="PTHR43384:SF6">
    <property type="entry name" value="SEPTUM SITE-DETERMINING PROTEIN MIND HOMOLOG, CHLOROPLASTIC"/>
    <property type="match status" value="1"/>
</dbReference>
<dbReference type="KEGG" id="ntr:B0W44_15785"/>
<dbReference type="STRING" id="1471761.B0W44_07525"/>
<evidence type="ECO:0000256" key="1">
    <source>
        <dbReference type="ARBA" id="ARBA00022741"/>
    </source>
</evidence>